<sequence length="143" mass="14998">MQGTAKRGAGLGAELATALRFVAVGALNTAIGYGFILGGLLLGLGDYAANLCGFVLSVPVSYLTHRWLTFRARHRASRAEMLRYALVFALAYLANLAVIAIGREVGMAQGIAGQALVQAGAVGTYAVVLFVLSRLIVFPSRRG</sequence>
<dbReference type="AlphaFoldDB" id="A0A931HE54"/>
<name>A0A931HE54_9SPHN</name>
<dbReference type="PANTHER" id="PTHR38459:SF1">
    <property type="entry name" value="PROPHAGE BACTOPRENOL-LINKED GLUCOSE TRANSLOCASE HOMOLOG"/>
    <property type="match status" value="1"/>
</dbReference>
<dbReference type="EMBL" id="JADZGI010000001">
    <property type="protein sequence ID" value="MBH0113721.1"/>
    <property type="molecule type" value="Genomic_DNA"/>
</dbReference>
<feature type="domain" description="GtrA/DPMS transmembrane" evidence="7">
    <location>
        <begin position="20"/>
        <end position="138"/>
    </location>
</feature>
<accession>A0A931HE54</accession>
<dbReference type="GO" id="GO:0000271">
    <property type="term" value="P:polysaccharide biosynthetic process"/>
    <property type="evidence" value="ECO:0007669"/>
    <property type="project" value="InterPro"/>
</dbReference>
<reference evidence="8" key="1">
    <citation type="submission" date="2020-11" db="EMBL/GenBank/DDBJ databases">
        <title>Novosphingobium aureum sp. nov., a marine bacterium isolated from sediment of a salt flat.</title>
        <authorList>
            <person name="Yoo Y."/>
            <person name="Kim J.-J."/>
        </authorList>
    </citation>
    <scope>NUCLEOTIDE SEQUENCE</scope>
    <source>
        <strain evidence="8">YJ-S2-02</strain>
    </source>
</reference>
<evidence type="ECO:0000259" key="7">
    <source>
        <dbReference type="Pfam" id="PF04138"/>
    </source>
</evidence>
<evidence type="ECO:0000313" key="8">
    <source>
        <dbReference type="EMBL" id="MBH0113721.1"/>
    </source>
</evidence>
<dbReference type="InterPro" id="IPR051401">
    <property type="entry name" value="GtrA_CellWall_Glycosyl"/>
</dbReference>
<gene>
    <name evidence="8" type="ORF">I5E68_12260</name>
</gene>
<evidence type="ECO:0000256" key="4">
    <source>
        <dbReference type="ARBA" id="ARBA00022989"/>
    </source>
</evidence>
<feature type="transmembrane region" description="Helical" evidence="6">
    <location>
        <begin position="47"/>
        <end position="64"/>
    </location>
</feature>
<evidence type="ECO:0000256" key="1">
    <source>
        <dbReference type="ARBA" id="ARBA00004141"/>
    </source>
</evidence>
<evidence type="ECO:0000256" key="6">
    <source>
        <dbReference type="SAM" id="Phobius"/>
    </source>
</evidence>
<feature type="transmembrane region" description="Helical" evidence="6">
    <location>
        <begin position="115"/>
        <end position="137"/>
    </location>
</feature>
<proteinExistence type="inferred from homology"/>
<evidence type="ECO:0000256" key="3">
    <source>
        <dbReference type="ARBA" id="ARBA00022692"/>
    </source>
</evidence>
<comment type="caution">
    <text evidence="8">The sequence shown here is derived from an EMBL/GenBank/DDBJ whole genome shotgun (WGS) entry which is preliminary data.</text>
</comment>
<keyword evidence="5 6" id="KW-0472">Membrane</keyword>
<dbReference type="Proteomes" id="UP000617634">
    <property type="component" value="Unassembled WGS sequence"/>
</dbReference>
<keyword evidence="4 6" id="KW-1133">Transmembrane helix</keyword>
<protein>
    <submittedName>
        <fullName evidence="8">GtrA family protein</fullName>
    </submittedName>
</protein>
<feature type="transmembrane region" description="Helical" evidence="6">
    <location>
        <begin position="21"/>
        <end position="41"/>
    </location>
</feature>
<dbReference type="PANTHER" id="PTHR38459">
    <property type="entry name" value="PROPHAGE BACTOPRENOL-LINKED GLUCOSE TRANSLOCASE HOMOLOG"/>
    <property type="match status" value="1"/>
</dbReference>
<organism evidence="8 9">
    <name type="scientific">Novosphingobium aureum</name>
    <dbReference type="NCBI Taxonomy" id="2792964"/>
    <lineage>
        <taxon>Bacteria</taxon>
        <taxon>Pseudomonadati</taxon>
        <taxon>Pseudomonadota</taxon>
        <taxon>Alphaproteobacteria</taxon>
        <taxon>Sphingomonadales</taxon>
        <taxon>Sphingomonadaceae</taxon>
        <taxon>Novosphingobium</taxon>
    </lineage>
</organism>
<evidence type="ECO:0000256" key="5">
    <source>
        <dbReference type="ARBA" id="ARBA00023136"/>
    </source>
</evidence>
<feature type="transmembrane region" description="Helical" evidence="6">
    <location>
        <begin position="84"/>
        <end position="103"/>
    </location>
</feature>
<evidence type="ECO:0000256" key="2">
    <source>
        <dbReference type="ARBA" id="ARBA00009399"/>
    </source>
</evidence>
<dbReference type="GO" id="GO:0005886">
    <property type="term" value="C:plasma membrane"/>
    <property type="evidence" value="ECO:0007669"/>
    <property type="project" value="TreeGrafter"/>
</dbReference>
<dbReference type="Pfam" id="PF04138">
    <property type="entry name" value="GtrA_DPMS_TM"/>
    <property type="match status" value="1"/>
</dbReference>
<comment type="similarity">
    <text evidence="2">Belongs to the GtrA family.</text>
</comment>
<keyword evidence="3 6" id="KW-0812">Transmembrane</keyword>
<keyword evidence="9" id="KW-1185">Reference proteome</keyword>
<dbReference type="RefSeq" id="WP_197164081.1">
    <property type="nucleotide sequence ID" value="NZ_JADZGI010000001.1"/>
</dbReference>
<evidence type="ECO:0000313" key="9">
    <source>
        <dbReference type="Proteomes" id="UP000617634"/>
    </source>
</evidence>
<comment type="subcellular location">
    <subcellularLocation>
        <location evidence="1">Membrane</location>
        <topology evidence="1">Multi-pass membrane protein</topology>
    </subcellularLocation>
</comment>
<dbReference type="InterPro" id="IPR007267">
    <property type="entry name" value="GtrA_DPMS_TM"/>
</dbReference>